<protein>
    <submittedName>
        <fullName evidence="1">Uncharacterized protein</fullName>
    </submittedName>
</protein>
<accession>A0ACC1BVC5</accession>
<name>A0ACC1BVC5_9ROSI</name>
<keyword evidence="2" id="KW-1185">Reference proteome</keyword>
<organism evidence="1 2">
    <name type="scientific">Pistacia atlantica</name>
    <dbReference type="NCBI Taxonomy" id="434234"/>
    <lineage>
        <taxon>Eukaryota</taxon>
        <taxon>Viridiplantae</taxon>
        <taxon>Streptophyta</taxon>
        <taxon>Embryophyta</taxon>
        <taxon>Tracheophyta</taxon>
        <taxon>Spermatophyta</taxon>
        <taxon>Magnoliopsida</taxon>
        <taxon>eudicotyledons</taxon>
        <taxon>Gunneridae</taxon>
        <taxon>Pentapetalae</taxon>
        <taxon>rosids</taxon>
        <taxon>malvids</taxon>
        <taxon>Sapindales</taxon>
        <taxon>Anacardiaceae</taxon>
        <taxon>Pistacia</taxon>
    </lineage>
</organism>
<evidence type="ECO:0000313" key="2">
    <source>
        <dbReference type="Proteomes" id="UP001164250"/>
    </source>
</evidence>
<proteinExistence type="predicted"/>
<comment type="caution">
    <text evidence="1">The sequence shown here is derived from an EMBL/GenBank/DDBJ whole genome shotgun (WGS) entry which is preliminary data.</text>
</comment>
<gene>
    <name evidence="1" type="ORF">Patl1_04105</name>
</gene>
<dbReference type="EMBL" id="CM047899">
    <property type="protein sequence ID" value="KAJ0103024.1"/>
    <property type="molecule type" value="Genomic_DNA"/>
</dbReference>
<sequence length="185" mass="20466">MDLQMTRLANYALITFLILILLPFVIVESKFALQSTTNGSLASSPWLNKVTNGGRGRDPRPPGCWNRPWICRQGEPPGSRMRCCRNRCVDVSSDVNHCGLCGTRCPFTWQCCRGFCSNTNVSRFNCGKCGNRCAQGVRCYYGMCGYAQPWPKPRPRPPWPRPPPGGGGGGGRQRPLWGGQPPSMN</sequence>
<dbReference type="Proteomes" id="UP001164250">
    <property type="component" value="Chromosome 3"/>
</dbReference>
<evidence type="ECO:0000313" key="1">
    <source>
        <dbReference type="EMBL" id="KAJ0103024.1"/>
    </source>
</evidence>
<reference evidence="2" key="1">
    <citation type="journal article" date="2023" name="G3 (Bethesda)">
        <title>Genome assembly and association tests identify interacting loci associated with vigor, precocity, and sex in interspecific pistachio rootstocks.</title>
        <authorList>
            <person name="Palmer W."/>
            <person name="Jacygrad E."/>
            <person name="Sagayaradj S."/>
            <person name="Cavanaugh K."/>
            <person name="Han R."/>
            <person name="Bertier L."/>
            <person name="Beede B."/>
            <person name="Kafkas S."/>
            <person name="Golino D."/>
            <person name="Preece J."/>
            <person name="Michelmore R."/>
        </authorList>
    </citation>
    <scope>NUCLEOTIDE SEQUENCE [LARGE SCALE GENOMIC DNA]</scope>
</reference>